<dbReference type="PANTHER" id="PTHR30469">
    <property type="entry name" value="MULTIDRUG RESISTANCE PROTEIN MDTA"/>
    <property type="match status" value="1"/>
</dbReference>
<dbReference type="Gene3D" id="2.40.30.170">
    <property type="match status" value="1"/>
</dbReference>
<dbReference type="GO" id="GO:1990281">
    <property type="term" value="C:efflux pump complex"/>
    <property type="evidence" value="ECO:0007669"/>
    <property type="project" value="TreeGrafter"/>
</dbReference>
<comment type="similarity">
    <text evidence="1">Belongs to the membrane fusion protein (MFP) (TC 8.A.1) family.</text>
</comment>
<dbReference type="Pfam" id="PF25989">
    <property type="entry name" value="YknX_C"/>
    <property type="match status" value="1"/>
</dbReference>
<keyword evidence="4" id="KW-1133">Transmembrane helix</keyword>
<dbReference type="GO" id="GO:0015562">
    <property type="term" value="F:efflux transmembrane transporter activity"/>
    <property type="evidence" value="ECO:0007669"/>
    <property type="project" value="TreeGrafter"/>
</dbReference>
<dbReference type="InterPro" id="IPR006143">
    <property type="entry name" value="RND_pump_MFP"/>
</dbReference>
<protein>
    <submittedName>
        <fullName evidence="8">MexH family multidrug efflux RND transporter periplasmic adaptor subunit</fullName>
    </submittedName>
</protein>
<proteinExistence type="inferred from homology"/>
<dbReference type="InterPro" id="IPR058637">
    <property type="entry name" value="YknX-like_C"/>
</dbReference>
<dbReference type="NCBIfam" id="TIGR01730">
    <property type="entry name" value="RND_mfp"/>
    <property type="match status" value="1"/>
</dbReference>
<dbReference type="GO" id="GO:0019898">
    <property type="term" value="C:extrinsic component of membrane"/>
    <property type="evidence" value="ECO:0007669"/>
    <property type="project" value="InterPro"/>
</dbReference>
<evidence type="ECO:0000256" key="1">
    <source>
        <dbReference type="ARBA" id="ARBA00009477"/>
    </source>
</evidence>
<evidence type="ECO:0000259" key="5">
    <source>
        <dbReference type="Pfam" id="PF25917"/>
    </source>
</evidence>
<organism evidence="8 9">
    <name type="scientific">Planctobacterium marinum</name>
    <dbReference type="NCBI Taxonomy" id="1631968"/>
    <lineage>
        <taxon>Bacteria</taxon>
        <taxon>Pseudomonadati</taxon>
        <taxon>Pseudomonadota</taxon>
        <taxon>Gammaproteobacteria</taxon>
        <taxon>Alteromonadales</taxon>
        <taxon>Alteromonadaceae</taxon>
        <taxon>Planctobacterium</taxon>
    </lineage>
</organism>
<name>A0AA48HR97_9ALTE</name>
<feature type="domain" description="Multidrug resistance protein MdtA-like barrel-sandwich hybrid" evidence="5">
    <location>
        <begin position="69"/>
        <end position="190"/>
    </location>
</feature>
<keyword evidence="4" id="KW-0812">Transmembrane</keyword>
<dbReference type="GO" id="GO:0030313">
    <property type="term" value="C:cell envelope"/>
    <property type="evidence" value="ECO:0007669"/>
    <property type="project" value="UniProtKB-SubCell"/>
</dbReference>
<dbReference type="PANTHER" id="PTHR30469:SF16">
    <property type="entry name" value="HAE1 FAMILY EFFLUX PUMP MFP COMPONENT"/>
    <property type="match status" value="1"/>
</dbReference>
<dbReference type="InterPro" id="IPR030190">
    <property type="entry name" value="MacA_alpha-hairpin_sf"/>
</dbReference>
<dbReference type="Proteomes" id="UP001333710">
    <property type="component" value="Chromosome"/>
</dbReference>
<dbReference type="InterPro" id="IPR058792">
    <property type="entry name" value="Beta-barrel_RND_2"/>
</dbReference>
<dbReference type="GO" id="GO:1990195">
    <property type="term" value="C:macrolide transmembrane transporter complex"/>
    <property type="evidence" value="ECO:0007669"/>
    <property type="project" value="InterPro"/>
</dbReference>
<evidence type="ECO:0000256" key="3">
    <source>
        <dbReference type="SAM" id="Coils"/>
    </source>
</evidence>
<dbReference type="SUPFAM" id="SSF111369">
    <property type="entry name" value="HlyD-like secretion proteins"/>
    <property type="match status" value="1"/>
</dbReference>
<dbReference type="Pfam" id="PF25954">
    <property type="entry name" value="Beta-barrel_RND_2"/>
    <property type="match status" value="1"/>
</dbReference>
<dbReference type="RefSeq" id="WP_338294259.1">
    <property type="nucleotide sequence ID" value="NZ_AP027272.1"/>
</dbReference>
<gene>
    <name evidence="8" type="ORF">MACH26_37030</name>
</gene>
<dbReference type="Gene3D" id="6.10.140.1990">
    <property type="match status" value="1"/>
</dbReference>
<accession>A0AA48HR97</accession>
<keyword evidence="9" id="KW-1185">Reference proteome</keyword>
<evidence type="ECO:0000259" key="6">
    <source>
        <dbReference type="Pfam" id="PF25954"/>
    </source>
</evidence>
<feature type="domain" description="YknX-like C-terminal permuted SH3-like" evidence="7">
    <location>
        <begin position="280"/>
        <end position="346"/>
    </location>
</feature>
<dbReference type="Gene3D" id="2.40.420.20">
    <property type="match status" value="1"/>
</dbReference>
<keyword evidence="4" id="KW-0472">Membrane</keyword>
<dbReference type="EMBL" id="AP027272">
    <property type="protein sequence ID" value="BDX08182.1"/>
    <property type="molecule type" value="Genomic_DNA"/>
</dbReference>
<feature type="transmembrane region" description="Helical" evidence="4">
    <location>
        <begin position="7"/>
        <end position="26"/>
    </location>
</feature>
<evidence type="ECO:0000256" key="4">
    <source>
        <dbReference type="SAM" id="Phobius"/>
    </source>
</evidence>
<feature type="domain" description="CusB-like beta-barrel" evidence="6">
    <location>
        <begin position="200"/>
        <end position="272"/>
    </location>
</feature>
<dbReference type="AlphaFoldDB" id="A0AA48HR97"/>
<dbReference type="InterPro" id="IPR058625">
    <property type="entry name" value="MdtA-like_BSH"/>
</dbReference>
<dbReference type="Gene3D" id="2.40.50.100">
    <property type="match status" value="1"/>
</dbReference>
<evidence type="ECO:0000313" key="9">
    <source>
        <dbReference type="Proteomes" id="UP001333710"/>
    </source>
</evidence>
<dbReference type="FunFam" id="2.40.30.170:FF:000010">
    <property type="entry name" value="Efflux RND transporter periplasmic adaptor subunit"/>
    <property type="match status" value="1"/>
</dbReference>
<dbReference type="Pfam" id="PF25917">
    <property type="entry name" value="BSH_RND"/>
    <property type="match status" value="1"/>
</dbReference>
<evidence type="ECO:0000259" key="7">
    <source>
        <dbReference type="Pfam" id="PF25989"/>
    </source>
</evidence>
<sequence length="349" mass="38167">MAQQFKISPLIFAILLLAGLLVWLYMPVEQQQQRRGGGDIPVVAQTVELQPFAQVVEALGTANANEAIVVTAQETDKIEALLFDDGDLVTQGQLLVRMNTKEEQARLNELKINLAEAQRQLKRVKNLAKENAASEQLLDEREAEVDALVAQIDIAEAQIADREIRAPFAGLLGVRQVSEGALVRPGDQISTLDDIQTLKVDFSVAERHLPSVRLKQKVAATSVAYPGRVFEGEISHIDSRVDAATRAIRVRARINNSELLLRPGMLLQILVQKSVSESLVVDESALVPIDDKQFVFVIEDGKARKVEVQIGVRKPGQVQIIGGLSSGQQVVVEGTLRLQDGTSVRVVEG</sequence>
<reference evidence="8" key="1">
    <citation type="submission" date="2023-01" db="EMBL/GenBank/DDBJ databases">
        <title>Complete genome sequence of Planctobacterium marinum strain Dej080120_11.</title>
        <authorList>
            <person name="Ueki S."/>
            <person name="Maruyama F."/>
        </authorList>
    </citation>
    <scope>NUCLEOTIDE SEQUENCE</scope>
    <source>
        <strain evidence="8">Dej080120_11</strain>
    </source>
</reference>
<dbReference type="GO" id="GO:1990961">
    <property type="term" value="P:xenobiotic detoxification by transmembrane export across the plasma membrane"/>
    <property type="evidence" value="ECO:0007669"/>
    <property type="project" value="InterPro"/>
</dbReference>
<keyword evidence="2 3" id="KW-0175">Coiled coil</keyword>
<evidence type="ECO:0000256" key="2">
    <source>
        <dbReference type="ARBA" id="ARBA00023054"/>
    </source>
</evidence>
<evidence type="ECO:0000313" key="8">
    <source>
        <dbReference type="EMBL" id="BDX08182.1"/>
    </source>
</evidence>
<dbReference type="KEGG" id="pmaw:MACH26_37030"/>
<feature type="coiled-coil region" evidence="3">
    <location>
        <begin position="100"/>
        <end position="158"/>
    </location>
</feature>